<evidence type="ECO:0000256" key="5">
    <source>
        <dbReference type="ARBA" id="ARBA00022840"/>
    </source>
</evidence>
<dbReference type="CDD" id="cd04868">
    <property type="entry name" value="ACT_AK-like"/>
    <property type="match status" value="1"/>
</dbReference>
<dbReference type="NCBIfam" id="TIGR00657">
    <property type="entry name" value="asp_kinases"/>
    <property type="match status" value="1"/>
</dbReference>
<dbReference type="PANTHER" id="PTHR21499">
    <property type="entry name" value="ASPARTATE KINASE"/>
    <property type="match status" value="1"/>
</dbReference>
<dbReference type="InterPro" id="IPR001341">
    <property type="entry name" value="Asp_kinase"/>
</dbReference>
<dbReference type="Proteomes" id="UP001208689">
    <property type="component" value="Chromosome"/>
</dbReference>
<keyword evidence="8" id="KW-0028">Amino-acid biosynthesis</keyword>
<keyword evidence="3" id="KW-0547">Nucleotide-binding</keyword>
<dbReference type="EMBL" id="CP104013">
    <property type="protein sequence ID" value="UYP45690.1"/>
    <property type="molecule type" value="Genomic_DNA"/>
</dbReference>
<evidence type="ECO:0000256" key="1">
    <source>
        <dbReference type="ARBA" id="ARBA00010122"/>
    </source>
</evidence>
<dbReference type="SUPFAM" id="SSF53633">
    <property type="entry name" value="Carbamate kinase-like"/>
    <property type="match status" value="1"/>
</dbReference>
<evidence type="ECO:0000256" key="7">
    <source>
        <dbReference type="RuleBase" id="RU003448"/>
    </source>
</evidence>
<evidence type="ECO:0000259" key="9">
    <source>
        <dbReference type="Pfam" id="PF00696"/>
    </source>
</evidence>
<comment type="pathway">
    <text evidence="8">Amino-acid biosynthesis; L-threonine biosynthesis; L-threonine from L-aspartate: step 1/5.</text>
</comment>
<dbReference type="InterPro" id="IPR001048">
    <property type="entry name" value="Asp/Glu/Uridylate_kinase"/>
</dbReference>
<evidence type="ECO:0000256" key="4">
    <source>
        <dbReference type="ARBA" id="ARBA00022777"/>
    </source>
</evidence>
<organism evidence="11 12">
    <name type="scientific">Candidatus Lokiarchaeum ossiferum</name>
    <dbReference type="NCBI Taxonomy" id="2951803"/>
    <lineage>
        <taxon>Archaea</taxon>
        <taxon>Promethearchaeati</taxon>
        <taxon>Promethearchaeota</taxon>
        <taxon>Promethearchaeia</taxon>
        <taxon>Promethearchaeales</taxon>
        <taxon>Promethearchaeaceae</taxon>
        <taxon>Candidatus Lokiarchaeum</taxon>
    </lineage>
</organism>
<dbReference type="Gene3D" id="3.30.70.260">
    <property type="match status" value="2"/>
</dbReference>
<feature type="domain" description="Aspartate/glutamate/uridylate kinase" evidence="9">
    <location>
        <begin position="47"/>
        <end position="341"/>
    </location>
</feature>
<dbReference type="InterPro" id="IPR036393">
    <property type="entry name" value="AceGlu_kinase-like_sf"/>
</dbReference>
<dbReference type="GO" id="GO:0004072">
    <property type="term" value="F:aspartate kinase activity"/>
    <property type="evidence" value="ECO:0007669"/>
    <property type="project" value="UniProtKB-EC"/>
</dbReference>
<dbReference type="PIRSF" id="PIRSF000726">
    <property type="entry name" value="Asp_kin"/>
    <property type="match status" value="1"/>
</dbReference>
<feature type="domain" description="Aspartokinase ACT" evidence="10">
    <location>
        <begin position="376"/>
        <end position="433"/>
    </location>
</feature>
<dbReference type="PANTHER" id="PTHR21499:SF59">
    <property type="entry name" value="ASPARTOKINASE"/>
    <property type="match status" value="1"/>
</dbReference>
<dbReference type="InterPro" id="IPR054352">
    <property type="entry name" value="ACT_Aspartokinase"/>
</dbReference>
<dbReference type="InterPro" id="IPR042199">
    <property type="entry name" value="AsparK_Bifunc_asparK/hSer_DH"/>
</dbReference>
<accession>A0ABY6HQ88</accession>
<sequence length="516" mass="57776">MKIYRLFLIGIFYDSEFISKGIMILLLRKTMLSNSSTTVNLDIQAKKIAVMKFGGSCFKNAEAFQQIVKITNLYDQEKKIYVASALHGVTDQLIQVTEYASSKNTRKLEEILESIKQRHLSTIQMIFKSNLEHQLEAYNGIKNYLAELSKVLNEVNEFGIIPYFIDYIVAFGEKMSTFLLHLYLKMNGFPTSLFMGEDLIITNDEFNNAFPDLRFTIHRVNQNLLPILNDANTNRIACITGFIGRNKIGYTTTLGRGGSDFTATIIARAIYACNQEHKIKVILWKDVDGMLSANPEFVDNPTLVKKLNYAEAKELAFFGAKVLHPKCLAVIENQNIPVEIRRFSSPSKKEDFSTISELSDNTDMKGIGSIKIASMITLSSAVMVKESGFVGKIFSILGKNNININFIAQSSSEIAITFVVDKNDGERALNLLTTSKDLPIKWMDVKKDDIGIIAVVGEHIHKSSNKCRIFRALSEIDLDAISISQCSNGLNISIIVPIKRVQEAANAINNEFSTPN</sequence>
<keyword evidence="4 7" id="KW-0418">Kinase</keyword>
<dbReference type="Pfam" id="PF22468">
    <property type="entry name" value="ACT_9"/>
    <property type="match status" value="1"/>
</dbReference>
<name>A0ABY6HQ88_9ARCH</name>
<dbReference type="SUPFAM" id="SSF55021">
    <property type="entry name" value="ACT-like"/>
    <property type="match status" value="2"/>
</dbReference>
<dbReference type="EC" id="2.7.2.4" evidence="7"/>
<evidence type="ECO:0000259" key="10">
    <source>
        <dbReference type="Pfam" id="PF22468"/>
    </source>
</evidence>
<comment type="pathway">
    <text evidence="8">Amino-acid biosynthesis; L-lysine biosynthesis via DAP pathway; (S)-tetrahydrodipicolinate from L-aspartate: step 1/4.</text>
</comment>
<comment type="similarity">
    <text evidence="1 7">Belongs to the aspartokinase family.</text>
</comment>
<evidence type="ECO:0000256" key="2">
    <source>
        <dbReference type="ARBA" id="ARBA00022679"/>
    </source>
</evidence>
<keyword evidence="2 7" id="KW-0808">Transferase</keyword>
<evidence type="ECO:0000256" key="8">
    <source>
        <dbReference type="RuleBase" id="RU004249"/>
    </source>
</evidence>
<keyword evidence="12" id="KW-1185">Reference proteome</keyword>
<gene>
    <name evidence="11" type="ORF">NEF87_001975</name>
</gene>
<evidence type="ECO:0000313" key="11">
    <source>
        <dbReference type="EMBL" id="UYP45690.1"/>
    </source>
</evidence>
<reference evidence="11" key="1">
    <citation type="submission" date="2022-09" db="EMBL/GenBank/DDBJ databases">
        <title>Actin cytoskeleton and complex cell architecture in an #Asgard archaeon.</title>
        <authorList>
            <person name="Ponce Toledo R.I."/>
            <person name="Schleper C."/>
            <person name="Rodrigues Oliveira T."/>
            <person name="Wollweber F."/>
            <person name="Xu J."/>
            <person name="Rittmann S."/>
            <person name="Klingl A."/>
            <person name="Pilhofer M."/>
        </authorList>
    </citation>
    <scope>NUCLEOTIDE SEQUENCE</scope>
    <source>
        <strain evidence="11">B-35</strain>
    </source>
</reference>
<protein>
    <recommendedName>
        <fullName evidence="7">Aspartokinase</fullName>
        <ecNumber evidence="7">2.7.2.4</ecNumber>
    </recommendedName>
</protein>
<comment type="catalytic activity">
    <reaction evidence="6 7">
        <text>L-aspartate + ATP = 4-phospho-L-aspartate + ADP</text>
        <dbReference type="Rhea" id="RHEA:23776"/>
        <dbReference type="ChEBI" id="CHEBI:29991"/>
        <dbReference type="ChEBI" id="CHEBI:30616"/>
        <dbReference type="ChEBI" id="CHEBI:57535"/>
        <dbReference type="ChEBI" id="CHEBI:456216"/>
        <dbReference type="EC" id="2.7.2.4"/>
    </reaction>
</comment>
<dbReference type="InterPro" id="IPR005260">
    <property type="entry name" value="Asp_kin_monofn"/>
</dbReference>
<dbReference type="Pfam" id="PF00696">
    <property type="entry name" value="AA_kinase"/>
    <property type="match status" value="1"/>
</dbReference>
<dbReference type="Gene3D" id="3.40.1160.10">
    <property type="entry name" value="Acetylglutamate kinase-like"/>
    <property type="match status" value="1"/>
</dbReference>
<proteinExistence type="inferred from homology"/>
<keyword evidence="5" id="KW-0067">ATP-binding</keyword>
<evidence type="ECO:0000256" key="3">
    <source>
        <dbReference type="ARBA" id="ARBA00022741"/>
    </source>
</evidence>
<dbReference type="Gene3D" id="1.20.120.1320">
    <property type="entry name" value="Aspartokinase, catalytic domain"/>
    <property type="match status" value="1"/>
</dbReference>
<dbReference type="CDD" id="cd04892">
    <property type="entry name" value="ACT_AK-like_2"/>
    <property type="match status" value="1"/>
</dbReference>
<evidence type="ECO:0000256" key="6">
    <source>
        <dbReference type="ARBA" id="ARBA00047872"/>
    </source>
</evidence>
<evidence type="ECO:0000313" key="12">
    <source>
        <dbReference type="Proteomes" id="UP001208689"/>
    </source>
</evidence>
<comment type="pathway">
    <text evidence="8">Amino-acid biosynthesis; L-methionine biosynthesis via de novo pathway; L-homoserine from L-aspartate: step 1/3.</text>
</comment>
<dbReference type="InterPro" id="IPR045865">
    <property type="entry name" value="ACT-like_dom_sf"/>
</dbReference>